<proteinExistence type="predicted"/>
<reference evidence="2" key="1">
    <citation type="submission" date="2022-11" db="UniProtKB">
        <authorList>
            <consortium name="WormBaseParasite"/>
        </authorList>
    </citation>
    <scope>IDENTIFICATION</scope>
</reference>
<organism evidence="1 2">
    <name type="scientific">Ditylenchus dipsaci</name>
    <dbReference type="NCBI Taxonomy" id="166011"/>
    <lineage>
        <taxon>Eukaryota</taxon>
        <taxon>Metazoa</taxon>
        <taxon>Ecdysozoa</taxon>
        <taxon>Nematoda</taxon>
        <taxon>Chromadorea</taxon>
        <taxon>Rhabditida</taxon>
        <taxon>Tylenchina</taxon>
        <taxon>Tylenchomorpha</taxon>
        <taxon>Sphaerularioidea</taxon>
        <taxon>Anguinidae</taxon>
        <taxon>Anguininae</taxon>
        <taxon>Ditylenchus</taxon>
    </lineage>
</organism>
<evidence type="ECO:0000313" key="2">
    <source>
        <dbReference type="WBParaSite" id="jg24471"/>
    </source>
</evidence>
<dbReference type="Proteomes" id="UP000887574">
    <property type="component" value="Unplaced"/>
</dbReference>
<protein>
    <submittedName>
        <fullName evidence="2">Uncharacterized protein</fullName>
    </submittedName>
</protein>
<keyword evidence="1" id="KW-1185">Reference proteome</keyword>
<dbReference type="AlphaFoldDB" id="A0A915DXD3"/>
<evidence type="ECO:0000313" key="1">
    <source>
        <dbReference type="Proteomes" id="UP000887574"/>
    </source>
</evidence>
<sequence>MAGLLQLKVNQTMEPKPSPGNVFIQRIGNSQVNYTSDTGLQLSLKSKNEWPAGNYTLNGPKSTLKWI</sequence>
<dbReference type="WBParaSite" id="jg24471">
    <property type="protein sequence ID" value="jg24471"/>
    <property type="gene ID" value="jg24471"/>
</dbReference>
<accession>A0A915DXD3</accession>
<name>A0A915DXD3_9BILA</name>